<dbReference type="Proteomes" id="UP000753961">
    <property type="component" value="Unassembled WGS sequence"/>
</dbReference>
<comment type="caution">
    <text evidence="1">The sequence shown here is derived from an EMBL/GenBank/DDBJ whole genome shotgun (WGS) entry which is preliminary data.</text>
</comment>
<evidence type="ECO:0000313" key="1">
    <source>
        <dbReference type="EMBL" id="MBY5957385.1"/>
    </source>
</evidence>
<dbReference type="Gene3D" id="1.20.1440.60">
    <property type="entry name" value="23S rRNA-intervening sequence"/>
    <property type="match status" value="1"/>
</dbReference>
<organism evidence="1 2">
    <name type="scientific">Membranihabitans marinus</name>
    <dbReference type="NCBI Taxonomy" id="1227546"/>
    <lineage>
        <taxon>Bacteria</taxon>
        <taxon>Pseudomonadati</taxon>
        <taxon>Bacteroidota</taxon>
        <taxon>Saprospiria</taxon>
        <taxon>Saprospirales</taxon>
        <taxon>Saprospiraceae</taxon>
        <taxon>Membranihabitans</taxon>
    </lineage>
</organism>
<evidence type="ECO:0000313" key="2">
    <source>
        <dbReference type="Proteomes" id="UP000753961"/>
    </source>
</evidence>
<dbReference type="SUPFAM" id="SSF158446">
    <property type="entry name" value="IVS-encoded protein-like"/>
    <property type="match status" value="1"/>
</dbReference>
<dbReference type="PIRSF" id="PIRSF035652">
    <property type="entry name" value="CHP02436"/>
    <property type="match status" value="1"/>
</dbReference>
<sequence>MHALEIIKLVNDLPNNRVGWTFTNQIVRSGTSIAANYRAVCRAGSDKTFVHKLNIVFEEADDTLFWLEMIEEAGVIDGDIDLEGLKKECNELISIFVTSLKTVKKRIRNS</sequence>
<dbReference type="PANTHER" id="PTHR38471">
    <property type="entry name" value="FOUR HELIX BUNDLE PROTEIN"/>
    <property type="match status" value="1"/>
</dbReference>
<dbReference type="RefSeq" id="WP_222578909.1">
    <property type="nucleotide sequence ID" value="NZ_JAHVHU010000005.1"/>
</dbReference>
<protein>
    <submittedName>
        <fullName evidence="1">Four helix bundle protein</fullName>
    </submittedName>
</protein>
<accession>A0A953HS57</accession>
<dbReference type="NCBIfam" id="TIGR02436">
    <property type="entry name" value="four helix bundle protein"/>
    <property type="match status" value="1"/>
</dbReference>
<proteinExistence type="predicted"/>
<gene>
    <name evidence="1" type="ORF">KUV50_04500</name>
</gene>
<name>A0A953HS57_9BACT</name>
<dbReference type="Pfam" id="PF05635">
    <property type="entry name" value="23S_rRNA_IVP"/>
    <property type="match status" value="1"/>
</dbReference>
<dbReference type="EMBL" id="JAHVHU010000005">
    <property type="protein sequence ID" value="MBY5957385.1"/>
    <property type="molecule type" value="Genomic_DNA"/>
</dbReference>
<dbReference type="InterPro" id="IPR036583">
    <property type="entry name" value="23S_rRNA_IVS_sf"/>
</dbReference>
<reference evidence="1" key="1">
    <citation type="submission" date="2021-06" db="EMBL/GenBank/DDBJ databases">
        <title>44 bacteria genomes isolated from Dapeng, Shenzhen.</title>
        <authorList>
            <person name="Zheng W."/>
            <person name="Yu S."/>
            <person name="Huang Y."/>
        </authorList>
    </citation>
    <scope>NUCLEOTIDE SEQUENCE</scope>
    <source>
        <strain evidence="1">DP5N28-2</strain>
    </source>
</reference>
<dbReference type="InterPro" id="IPR012657">
    <property type="entry name" value="23S_rRNA-intervening_sequence"/>
</dbReference>
<keyword evidence="2" id="KW-1185">Reference proteome</keyword>
<dbReference type="PANTHER" id="PTHR38471:SF2">
    <property type="entry name" value="FOUR HELIX BUNDLE PROTEIN"/>
    <property type="match status" value="1"/>
</dbReference>
<dbReference type="AlphaFoldDB" id="A0A953HS57"/>